<comment type="caution">
    <text evidence="3">The sequence shown here is derived from an EMBL/GenBank/DDBJ whole genome shotgun (WGS) entry which is preliminary data.</text>
</comment>
<dbReference type="InterPro" id="IPR055592">
    <property type="entry name" value="DUF7168"/>
</dbReference>
<evidence type="ECO:0000313" key="3">
    <source>
        <dbReference type="EMBL" id="MBO0481547.1"/>
    </source>
</evidence>
<dbReference type="EMBL" id="JAFLWI010000005">
    <property type="protein sequence ID" value="MBO0481547.1"/>
    <property type="molecule type" value="Genomic_DNA"/>
</dbReference>
<sequence>MENKKYAKIVKKVKGLLAIAKDENKDEESQSAFLMAQRLMIQYDIDKADILEEGEEAEPIGEESVTVYKKLFWWERTLGQIIAKNFRVKMFYNSKRKNGDQRKKTKVVFYGFGKDLELAKEMYILAYEVLLYHSQKYIDRWYEDEEVVRERYLTESIKASYIRGFLSGLEARFEEQVAVLTERYEVMVLIPKEVEDSYKDYSKEFGVYNSKIPPVTVENAYSKGYEEAKRVDFTKKTVGTDYSSLVGHYIRFSEGVTKGLIAEVIDISENQLHLVIMNTVSSGLSTDNPYFYSWILNTEHDFEPLPMTDDYVQLFMGYKNNKQYKNQIAEALSELR</sequence>
<dbReference type="Pfam" id="PF10979">
    <property type="entry name" value="DUF2786"/>
    <property type="match status" value="1"/>
</dbReference>
<gene>
    <name evidence="3" type="ORF">JZO71_04300</name>
</gene>
<accession>A0ABS3HYK1</accession>
<organism evidence="3 4">
    <name type="scientific">Candidatus Enterococcus courvalinii</name>
    <dbReference type="NCBI Taxonomy" id="2815329"/>
    <lineage>
        <taxon>Bacteria</taxon>
        <taxon>Bacillati</taxon>
        <taxon>Bacillota</taxon>
        <taxon>Bacilli</taxon>
        <taxon>Lactobacillales</taxon>
        <taxon>Enterococcaceae</taxon>
        <taxon>Enterococcus</taxon>
    </lineage>
</organism>
<dbReference type="RefSeq" id="WP_206898365.1">
    <property type="nucleotide sequence ID" value="NZ_JAFLWI010000005.1"/>
</dbReference>
<proteinExistence type="predicted"/>
<evidence type="ECO:0000259" key="1">
    <source>
        <dbReference type="Pfam" id="PF10979"/>
    </source>
</evidence>
<dbReference type="Proteomes" id="UP000664832">
    <property type="component" value="Unassembled WGS sequence"/>
</dbReference>
<feature type="domain" description="DUF7168" evidence="2">
    <location>
        <begin position="62"/>
        <end position="201"/>
    </location>
</feature>
<protein>
    <submittedName>
        <fullName evidence="3">DUF2786 domain-containing protein</fullName>
    </submittedName>
</protein>
<dbReference type="InterPro" id="IPR024498">
    <property type="entry name" value="DUF2786"/>
</dbReference>
<evidence type="ECO:0000259" key="2">
    <source>
        <dbReference type="Pfam" id="PF23771"/>
    </source>
</evidence>
<evidence type="ECO:0000313" key="4">
    <source>
        <dbReference type="Proteomes" id="UP000664832"/>
    </source>
</evidence>
<name>A0ABS3HYK1_9ENTE</name>
<dbReference type="Pfam" id="PF23771">
    <property type="entry name" value="DUF7168"/>
    <property type="match status" value="1"/>
</dbReference>
<keyword evidence="4" id="KW-1185">Reference proteome</keyword>
<reference evidence="3 4" key="1">
    <citation type="submission" date="2021-03" db="EMBL/GenBank/DDBJ databases">
        <title>Enterococcal diversity collection.</title>
        <authorList>
            <person name="Gilmore M.S."/>
            <person name="Schwartzman J."/>
            <person name="Van Tyne D."/>
            <person name="Martin M."/>
            <person name="Earl A.M."/>
            <person name="Manson A.L."/>
            <person name="Straub T."/>
            <person name="Salamzade R."/>
            <person name="Saavedra J."/>
            <person name="Lebreton F."/>
            <person name="Prichula J."/>
            <person name="Schaufler K."/>
            <person name="Gaca A."/>
            <person name="Sgardioli B."/>
            <person name="Wagenaar J."/>
            <person name="Strong T."/>
        </authorList>
    </citation>
    <scope>NUCLEOTIDE SEQUENCE [LARGE SCALE GENOMIC DNA]</scope>
    <source>
        <strain evidence="3 4">MSG2901</strain>
    </source>
</reference>
<feature type="domain" description="DUF2786" evidence="1">
    <location>
        <begin position="8"/>
        <end position="46"/>
    </location>
</feature>